<dbReference type="PATRIC" id="fig|589873.4.peg.777"/>
<dbReference type="GO" id="GO:0000155">
    <property type="term" value="F:phosphorelay sensor kinase activity"/>
    <property type="evidence" value="ECO:0007669"/>
    <property type="project" value="InterPro"/>
</dbReference>
<evidence type="ECO:0000259" key="5">
    <source>
        <dbReference type="PROSITE" id="PS50109"/>
    </source>
</evidence>
<dbReference type="SUPFAM" id="SSF47384">
    <property type="entry name" value="Homodimeric domain of signal transducing histidine kinase"/>
    <property type="match status" value="1"/>
</dbReference>
<keyword evidence="8" id="KW-1185">Reference proteome</keyword>
<dbReference type="PROSITE" id="PS50109">
    <property type="entry name" value="HIS_KIN"/>
    <property type="match status" value="1"/>
</dbReference>
<keyword evidence="4" id="KW-1133">Transmembrane helix</keyword>
<dbReference type="InterPro" id="IPR003594">
    <property type="entry name" value="HATPase_dom"/>
</dbReference>
<feature type="transmembrane region" description="Helical" evidence="4">
    <location>
        <begin position="12"/>
        <end position="33"/>
    </location>
</feature>
<sequence length="577" mass="64428">MKAIKTGLSKKLLTRVLSVYFILTVIVTVGQIFTEYLSTKNHVEGELQTLKNTFSSSLTRALWELNTEQARSIAEGLLELPIVEGVQVRGENGNFVAEFGIKAQRTSNTVQEAVIEDHSGGLFSYTFPLIFKFAGRESTVGDVTLYSSFDTIFGRIEVGIFFLIGNAILKTTFLVFLFMTAFRNMLSEPLGEITQQMESFDPQHPEDSKLVIRKVDECEILQLKESYNQVIDDLIASHSKLKGTQEQLRHANKKLDDQNLILEQEVAKKTASLSQIMLDLEQQKDELIANQRELRQEIENRRYIEDELRKRNDEIASSMEHLQLAKDQLVDSERMASLGGLVAGIAHDVNTPLGVSVTAASFLQERLNNVKSNFEDKSLTTKNMANFIDEAEQTTHLLLTNLNRASELIASFKQVAVDQTSDAVREFNLNDYLAEIVQSLKPSFKQTHHVIKVNCPPDLVIRCAPGAIAQIVTNMVMNSLVHGFESTNEGVISLEVTQANNEVAMLYQDNGKGLSESHLEKLFDAFFTTKREDGGSGLGTHIIYNLVTQSLSGHIEARSEPYQGLTYSIHFPTGLGA</sequence>
<feature type="coiled-coil region" evidence="3">
    <location>
        <begin position="245"/>
        <end position="300"/>
    </location>
</feature>
<keyword evidence="4" id="KW-0472">Membrane</keyword>
<reference evidence="7 9" key="2">
    <citation type="journal article" date="2018" name="Nat. Biotechnol.">
        <title>A standardized bacterial taxonomy based on genome phylogeny substantially revises the tree of life.</title>
        <authorList>
            <person name="Parks D.H."/>
            <person name="Chuvochina M."/>
            <person name="Waite D.W."/>
            <person name="Rinke C."/>
            <person name="Skarshewski A."/>
            <person name="Chaumeil P.A."/>
            <person name="Hugenholtz P."/>
        </authorList>
    </citation>
    <scope>NUCLEOTIDE SEQUENCE [LARGE SCALE GENOMIC DNA]</scope>
    <source>
        <strain evidence="7">UBA11621</strain>
    </source>
</reference>
<dbReference type="Pfam" id="PF02518">
    <property type="entry name" value="HATPase_c"/>
    <property type="match status" value="1"/>
</dbReference>
<dbReference type="InterPro" id="IPR036097">
    <property type="entry name" value="HisK_dim/P_sf"/>
</dbReference>
<evidence type="ECO:0000313" key="9">
    <source>
        <dbReference type="Proteomes" id="UP000264779"/>
    </source>
</evidence>
<dbReference type="KEGG" id="aaus:EP12_03605"/>
<evidence type="ECO:0000313" key="8">
    <source>
        <dbReference type="Proteomes" id="UP000056090"/>
    </source>
</evidence>
<organism evidence="6 8">
    <name type="scientific">Alteromonas australica</name>
    <dbReference type="NCBI Taxonomy" id="589873"/>
    <lineage>
        <taxon>Bacteria</taxon>
        <taxon>Pseudomonadati</taxon>
        <taxon>Pseudomonadota</taxon>
        <taxon>Gammaproteobacteria</taxon>
        <taxon>Alteromonadales</taxon>
        <taxon>Alteromonadaceae</taxon>
        <taxon>Alteromonas/Salinimonas group</taxon>
        <taxon>Alteromonas</taxon>
    </lineage>
</organism>
<gene>
    <name evidence="7" type="ORF">DEB45_15705</name>
    <name evidence="6" type="ORF">EP13_03495</name>
</gene>
<dbReference type="EMBL" id="DONK01000245">
    <property type="protein sequence ID" value="HBU52696.1"/>
    <property type="molecule type" value="Genomic_DNA"/>
</dbReference>
<evidence type="ECO:0000256" key="2">
    <source>
        <dbReference type="ARBA" id="ARBA00012438"/>
    </source>
</evidence>
<evidence type="ECO:0000256" key="4">
    <source>
        <dbReference type="SAM" id="Phobius"/>
    </source>
</evidence>
<dbReference type="eggNOG" id="COG4191">
    <property type="taxonomic scope" value="Bacteria"/>
</dbReference>
<reference evidence="6 8" key="1">
    <citation type="submission" date="2014-06" db="EMBL/GenBank/DDBJ databases">
        <title>Genomes of Alteromonas australica, a world apart.</title>
        <authorList>
            <person name="Gonzaga A."/>
            <person name="Lopez-Perez M."/>
            <person name="Rodriguez-Valera F."/>
        </authorList>
    </citation>
    <scope>NUCLEOTIDE SEQUENCE [LARGE SCALE GENOMIC DNA]</scope>
    <source>
        <strain evidence="6 8">H 17</strain>
    </source>
</reference>
<dbReference type="InterPro" id="IPR005467">
    <property type="entry name" value="His_kinase_dom"/>
</dbReference>
<proteinExistence type="predicted"/>
<keyword evidence="6" id="KW-0808">Transferase</keyword>
<keyword evidence="3" id="KW-0175">Coiled coil</keyword>
<dbReference type="InterPro" id="IPR036890">
    <property type="entry name" value="HATPase_C_sf"/>
</dbReference>
<accession>A0A075P3F7</accession>
<dbReference type="PRINTS" id="PR00344">
    <property type="entry name" value="BCTRLSENSOR"/>
</dbReference>
<dbReference type="Proteomes" id="UP000056090">
    <property type="component" value="Chromosome"/>
</dbReference>
<keyword evidence="6" id="KW-0418">Kinase</keyword>
<dbReference type="Proteomes" id="UP000264779">
    <property type="component" value="Unassembled WGS sequence"/>
</dbReference>
<dbReference type="InterPro" id="IPR004358">
    <property type="entry name" value="Sig_transdc_His_kin-like_C"/>
</dbReference>
<evidence type="ECO:0000313" key="6">
    <source>
        <dbReference type="EMBL" id="AIF97837.1"/>
    </source>
</evidence>
<dbReference type="KEGG" id="aal:EP13_03495"/>
<feature type="transmembrane region" description="Helical" evidence="4">
    <location>
        <begin position="158"/>
        <end position="179"/>
    </location>
</feature>
<evidence type="ECO:0000313" key="7">
    <source>
        <dbReference type="EMBL" id="HBU52696.1"/>
    </source>
</evidence>
<comment type="catalytic activity">
    <reaction evidence="1">
        <text>ATP + protein L-histidine = ADP + protein N-phospho-L-histidine.</text>
        <dbReference type="EC" id="2.7.13.3"/>
    </reaction>
</comment>
<dbReference type="PANTHER" id="PTHR43065:SF47">
    <property type="match status" value="1"/>
</dbReference>
<dbReference type="Gene3D" id="1.10.287.130">
    <property type="match status" value="1"/>
</dbReference>
<dbReference type="EC" id="2.7.13.3" evidence="2"/>
<feature type="domain" description="Histidine kinase" evidence="5">
    <location>
        <begin position="344"/>
        <end position="575"/>
    </location>
</feature>
<dbReference type="GeneID" id="78254003"/>
<dbReference type="RefSeq" id="WP_044056037.1">
    <property type="nucleotide sequence ID" value="NZ_CAJXAX010000005.1"/>
</dbReference>
<dbReference type="OrthoDB" id="2521613at2"/>
<dbReference type="EMBL" id="CP008849">
    <property type="protein sequence ID" value="AIF97837.1"/>
    <property type="molecule type" value="Genomic_DNA"/>
</dbReference>
<dbReference type="Gene3D" id="3.30.565.10">
    <property type="entry name" value="Histidine kinase-like ATPase, C-terminal domain"/>
    <property type="match status" value="1"/>
</dbReference>
<dbReference type="SMART" id="SM00387">
    <property type="entry name" value="HATPase_c"/>
    <property type="match status" value="1"/>
</dbReference>
<name>A0A075P3F7_9ALTE</name>
<evidence type="ECO:0000256" key="3">
    <source>
        <dbReference type="SAM" id="Coils"/>
    </source>
</evidence>
<dbReference type="SUPFAM" id="SSF55874">
    <property type="entry name" value="ATPase domain of HSP90 chaperone/DNA topoisomerase II/histidine kinase"/>
    <property type="match status" value="1"/>
</dbReference>
<evidence type="ECO:0000256" key="1">
    <source>
        <dbReference type="ARBA" id="ARBA00000085"/>
    </source>
</evidence>
<dbReference type="PANTHER" id="PTHR43065">
    <property type="entry name" value="SENSOR HISTIDINE KINASE"/>
    <property type="match status" value="1"/>
</dbReference>
<keyword evidence="4" id="KW-0812">Transmembrane</keyword>
<protein>
    <recommendedName>
        <fullName evidence="2">histidine kinase</fullName>
        <ecNumber evidence="2">2.7.13.3</ecNumber>
    </recommendedName>
</protein>
<dbReference type="AlphaFoldDB" id="A0A075P3F7"/>